<gene>
    <name evidence="1" type="ORF">KC571_02050</name>
</gene>
<accession>A0A955RP87</accession>
<comment type="caution">
    <text evidence="1">The sequence shown here is derived from an EMBL/GenBank/DDBJ whole genome shotgun (WGS) entry which is preliminary data.</text>
</comment>
<name>A0A955RP87_UNCKA</name>
<dbReference type="EMBL" id="JAGQKX010000039">
    <property type="protein sequence ID" value="MCA9390161.1"/>
    <property type="molecule type" value="Genomic_DNA"/>
</dbReference>
<reference evidence="1" key="1">
    <citation type="submission" date="2020-04" db="EMBL/GenBank/DDBJ databases">
        <authorList>
            <person name="Zhang T."/>
        </authorList>
    </citation>
    <scope>NUCLEOTIDE SEQUENCE</scope>
    <source>
        <strain evidence="1">HKST-UBA01</strain>
    </source>
</reference>
<organism evidence="1 2">
    <name type="scientific">candidate division WWE3 bacterium</name>
    <dbReference type="NCBI Taxonomy" id="2053526"/>
    <lineage>
        <taxon>Bacteria</taxon>
        <taxon>Katanobacteria</taxon>
    </lineage>
</organism>
<dbReference type="Proteomes" id="UP000701698">
    <property type="component" value="Unassembled WGS sequence"/>
</dbReference>
<sequence>MKVIDITHSPNILSLEQGSLLLYVPDTTWSTRWIICLDQEEAEQFRLLENELEAAWPNSTRGKETESLFFEIVKKLETFFYEASLVIGWLFDPVLLQESKP</sequence>
<evidence type="ECO:0000313" key="2">
    <source>
        <dbReference type="Proteomes" id="UP000701698"/>
    </source>
</evidence>
<protein>
    <submittedName>
        <fullName evidence="1">Uncharacterized protein</fullName>
    </submittedName>
</protein>
<evidence type="ECO:0000313" key="1">
    <source>
        <dbReference type="EMBL" id="MCA9390161.1"/>
    </source>
</evidence>
<reference evidence="1" key="2">
    <citation type="journal article" date="2021" name="Microbiome">
        <title>Successional dynamics and alternative stable states in a saline activated sludge microbial community over 9 years.</title>
        <authorList>
            <person name="Wang Y."/>
            <person name="Ye J."/>
            <person name="Ju F."/>
            <person name="Liu L."/>
            <person name="Boyd J.A."/>
            <person name="Deng Y."/>
            <person name="Parks D.H."/>
            <person name="Jiang X."/>
            <person name="Yin X."/>
            <person name="Woodcroft B.J."/>
            <person name="Tyson G.W."/>
            <person name="Hugenholtz P."/>
            <person name="Polz M.F."/>
            <person name="Zhang T."/>
        </authorList>
    </citation>
    <scope>NUCLEOTIDE SEQUENCE</scope>
    <source>
        <strain evidence="1">HKST-UBA01</strain>
    </source>
</reference>
<proteinExistence type="predicted"/>
<dbReference type="AlphaFoldDB" id="A0A955RP87"/>